<dbReference type="EMBL" id="JBCGCU010000007">
    <property type="protein sequence ID" value="MEM0515396.1"/>
    <property type="molecule type" value="Genomic_DNA"/>
</dbReference>
<comment type="caution">
    <text evidence="2">The sequence shown here is derived from an EMBL/GenBank/DDBJ whole genome shotgun (WGS) entry which is preliminary data.</text>
</comment>
<dbReference type="RefSeq" id="WP_342677995.1">
    <property type="nucleotide sequence ID" value="NZ_JBCGCU010000007.1"/>
</dbReference>
<sequence>MTLKAYSIPPLIAALMLTGCGGSSDDDNNLEPITTKFTLGISDAPVSNAKEVWVAFDSIILNAADGERPTFETRTADGEPVMVNLLDFTGSDVFELIDDEVVAPGQYNWLRANIVNGDEANLAMTSHIVYNDDTLAPIVVKRKGNDGLGEIQINDFTLAVGENDFVLEFDLKKSLVDPSNSDIVNLKPTGIRLENLADVEDIKGLVTEAMITNCEADNIDFAPETGAFGHAVYLYSGDVVEPKDLYVETDGETSPADAPIATASVALDDDSGNYEFEIGFVAAGSYQLAYTCTAHLDDAEVLNEEVTLYSIQDVTVAAGEDAEVTFDIAE</sequence>
<protein>
    <submittedName>
        <fullName evidence="2">DUF4382 domain-containing protein</fullName>
    </submittedName>
</protein>
<dbReference type="Pfam" id="PF14321">
    <property type="entry name" value="DUF4382"/>
    <property type="match status" value="1"/>
</dbReference>
<dbReference type="InterPro" id="IPR025491">
    <property type="entry name" value="DUF4382"/>
</dbReference>
<proteinExistence type="predicted"/>
<feature type="domain" description="DUF4382" evidence="1">
    <location>
        <begin position="34"/>
        <end position="188"/>
    </location>
</feature>
<accession>A0ABU9MX29</accession>
<gene>
    <name evidence="2" type="ORF">WCN91_08105</name>
</gene>
<evidence type="ECO:0000313" key="3">
    <source>
        <dbReference type="Proteomes" id="UP001447008"/>
    </source>
</evidence>
<evidence type="ECO:0000313" key="2">
    <source>
        <dbReference type="EMBL" id="MEM0515396.1"/>
    </source>
</evidence>
<organism evidence="2 3">
    <name type="scientific">Pseudoalteromonas qingdaonensis</name>
    <dbReference type="NCBI Taxonomy" id="3131913"/>
    <lineage>
        <taxon>Bacteria</taxon>
        <taxon>Pseudomonadati</taxon>
        <taxon>Pseudomonadota</taxon>
        <taxon>Gammaproteobacteria</taxon>
        <taxon>Alteromonadales</taxon>
        <taxon>Pseudoalteromonadaceae</taxon>
        <taxon>Pseudoalteromonas</taxon>
    </lineage>
</organism>
<dbReference type="Proteomes" id="UP001447008">
    <property type="component" value="Unassembled WGS sequence"/>
</dbReference>
<keyword evidence="3" id="KW-1185">Reference proteome</keyword>
<name>A0ABU9MX29_9GAMM</name>
<dbReference type="PROSITE" id="PS51257">
    <property type="entry name" value="PROKAR_LIPOPROTEIN"/>
    <property type="match status" value="1"/>
</dbReference>
<evidence type="ECO:0000259" key="1">
    <source>
        <dbReference type="Pfam" id="PF14321"/>
    </source>
</evidence>
<reference evidence="2 3" key="1">
    <citation type="submission" date="2024-03" db="EMBL/GenBank/DDBJ databases">
        <title>Pseudoalteromonas qingdaonensis sp. nov., isolated from the intestines of marine benthic organisms.</title>
        <authorList>
            <person name="Lin X."/>
            <person name="Fang S."/>
            <person name="Hu X."/>
        </authorList>
    </citation>
    <scope>NUCLEOTIDE SEQUENCE [LARGE SCALE GENOMIC DNA]</scope>
    <source>
        <strain evidence="2 3">YIC-827</strain>
    </source>
</reference>